<evidence type="ECO:0000313" key="2">
    <source>
        <dbReference type="EMBL" id="KAK2163822.1"/>
    </source>
</evidence>
<sequence length="29" mass="3296">MEQPQPRVPHHPEALAGTSQRQGRACRTR</sequence>
<dbReference type="Proteomes" id="UP001209878">
    <property type="component" value="Unassembled WGS sequence"/>
</dbReference>
<gene>
    <name evidence="2" type="ORF">NP493_1448g00023</name>
</gene>
<name>A0AAD9NB62_RIDPI</name>
<dbReference type="AlphaFoldDB" id="A0AAD9NB62"/>
<reference evidence="2" key="1">
    <citation type="journal article" date="2023" name="Mol. Biol. Evol.">
        <title>Third-Generation Sequencing Reveals the Adaptive Role of the Epigenome in Three Deep-Sea Polychaetes.</title>
        <authorList>
            <person name="Perez M."/>
            <person name="Aroh O."/>
            <person name="Sun Y."/>
            <person name="Lan Y."/>
            <person name="Juniper S.K."/>
            <person name="Young C.R."/>
            <person name="Angers B."/>
            <person name="Qian P.Y."/>
        </authorList>
    </citation>
    <scope>NUCLEOTIDE SEQUENCE</scope>
    <source>
        <strain evidence="2">R07B-5</strain>
    </source>
</reference>
<organism evidence="2 3">
    <name type="scientific">Ridgeia piscesae</name>
    <name type="common">Tubeworm</name>
    <dbReference type="NCBI Taxonomy" id="27915"/>
    <lineage>
        <taxon>Eukaryota</taxon>
        <taxon>Metazoa</taxon>
        <taxon>Spiralia</taxon>
        <taxon>Lophotrochozoa</taxon>
        <taxon>Annelida</taxon>
        <taxon>Polychaeta</taxon>
        <taxon>Sedentaria</taxon>
        <taxon>Canalipalpata</taxon>
        <taxon>Sabellida</taxon>
        <taxon>Siboglinidae</taxon>
        <taxon>Ridgeia</taxon>
    </lineage>
</organism>
<protein>
    <submittedName>
        <fullName evidence="2">Uncharacterized protein</fullName>
    </submittedName>
</protein>
<evidence type="ECO:0000313" key="3">
    <source>
        <dbReference type="Proteomes" id="UP001209878"/>
    </source>
</evidence>
<keyword evidence="3" id="KW-1185">Reference proteome</keyword>
<dbReference type="EMBL" id="JAODUO010001445">
    <property type="protein sequence ID" value="KAK2163822.1"/>
    <property type="molecule type" value="Genomic_DNA"/>
</dbReference>
<comment type="caution">
    <text evidence="2">The sequence shown here is derived from an EMBL/GenBank/DDBJ whole genome shotgun (WGS) entry which is preliminary data.</text>
</comment>
<feature type="region of interest" description="Disordered" evidence="1">
    <location>
        <begin position="1"/>
        <end position="29"/>
    </location>
</feature>
<accession>A0AAD9NB62</accession>
<proteinExistence type="predicted"/>
<evidence type="ECO:0000256" key="1">
    <source>
        <dbReference type="SAM" id="MobiDB-lite"/>
    </source>
</evidence>